<sequence>MNGSGPWRPRVHSAAVLRHDPTRRVDVLLLPERVIVLHGTGRAVLERCDGRRTVAEIAETFTAEAGAGRAQREIASFLERLRTEGCLR</sequence>
<proteinExistence type="predicted"/>
<comment type="pathway">
    <text evidence="1">Cofactor biosynthesis; pyrroloquinoline quinone biosynthesis.</text>
</comment>
<keyword evidence="3" id="KW-0884">PQQ biosynthesis</keyword>
<dbReference type="NCBIfam" id="TIGR03859">
    <property type="entry name" value="PQQ_PqqD"/>
    <property type="match status" value="1"/>
</dbReference>
<reference evidence="4 5" key="1">
    <citation type="submission" date="2022-10" db="EMBL/GenBank/DDBJ databases">
        <authorList>
            <person name="Xie J."/>
            <person name="Shen N."/>
        </authorList>
    </citation>
    <scope>NUCLEOTIDE SEQUENCE [LARGE SCALE GENOMIC DNA]</scope>
    <source>
        <strain evidence="4 5">DSM 41681</strain>
    </source>
</reference>
<evidence type="ECO:0000256" key="2">
    <source>
        <dbReference type="ARBA" id="ARBA00011741"/>
    </source>
</evidence>
<protein>
    <submittedName>
        <fullName evidence="4">Pyrroloquinoline quinone biosynthesis peptide chaperone PqqD</fullName>
    </submittedName>
</protein>
<comment type="caution">
    <text evidence="4">The sequence shown here is derived from an EMBL/GenBank/DDBJ whole genome shotgun (WGS) entry which is preliminary data.</text>
</comment>
<dbReference type="InterPro" id="IPR022479">
    <property type="entry name" value="PqqD_bac"/>
</dbReference>
<keyword evidence="5" id="KW-1185">Reference proteome</keyword>
<dbReference type="Proteomes" id="UP001352223">
    <property type="component" value="Unassembled WGS sequence"/>
</dbReference>
<dbReference type="RefSeq" id="WP_324770871.1">
    <property type="nucleotide sequence ID" value="NZ_BAAATS010000028.1"/>
</dbReference>
<dbReference type="InterPro" id="IPR041881">
    <property type="entry name" value="PqqD_sf"/>
</dbReference>
<evidence type="ECO:0000256" key="1">
    <source>
        <dbReference type="ARBA" id="ARBA00004886"/>
    </source>
</evidence>
<accession>A0ABU6CEQ3</accession>
<dbReference type="EMBL" id="JAOZYB010000223">
    <property type="protein sequence ID" value="MEB3963176.1"/>
    <property type="molecule type" value="Genomic_DNA"/>
</dbReference>
<name>A0ABU6CEQ3_9ACTN</name>
<evidence type="ECO:0000256" key="3">
    <source>
        <dbReference type="ARBA" id="ARBA00022905"/>
    </source>
</evidence>
<organism evidence="4 5">
    <name type="scientific">Streptomyces kunmingensis</name>
    <dbReference type="NCBI Taxonomy" id="68225"/>
    <lineage>
        <taxon>Bacteria</taxon>
        <taxon>Bacillati</taxon>
        <taxon>Actinomycetota</taxon>
        <taxon>Actinomycetes</taxon>
        <taxon>Kitasatosporales</taxon>
        <taxon>Streptomycetaceae</taxon>
        <taxon>Streptomyces</taxon>
    </lineage>
</organism>
<gene>
    <name evidence="4" type="primary">pqqD</name>
    <name evidence="4" type="ORF">OKJ48_23445</name>
</gene>
<dbReference type="Gene3D" id="1.10.10.1150">
    <property type="entry name" value="Coenzyme PQQ synthesis protein D (PqqD)"/>
    <property type="match status" value="1"/>
</dbReference>
<dbReference type="InterPro" id="IPR008792">
    <property type="entry name" value="PQQD"/>
</dbReference>
<evidence type="ECO:0000313" key="5">
    <source>
        <dbReference type="Proteomes" id="UP001352223"/>
    </source>
</evidence>
<dbReference type="Pfam" id="PF05402">
    <property type="entry name" value="PqqD"/>
    <property type="match status" value="1"/>
</dbReference>
<evidence type="ECO:0000313" key="4">
    <source>
        <dbReference type="EMBL" id="MEB3963176.1"/>
    </source>
</evidence>
<comment type="subunit">
    <text evidence="2">Monomer. Interacts with PqqE.</text>
</comment>